<comment type="caution">
    <text evidence="3">The sequence shown here is derived from an EMBL/GenBank/DDBJ whole genome shotgun (WGS) entry which is preliminary data.</text>
</comment>
<name>M6QKK4_9LEPT</name>
<feature type="transmembrane region" description="Helical" evidence="1">
    <location>
        <begin position="46"/>
        <end position="67"/>
    </location>
</feature>
<feature type="transmembrane region" description="Helical" evidence="1">
    <location>
        <begin position="79"/>
        <end position="98"/>
    </location>
</feature>
<evidence type="ECO:0000259" key="2">
    <source>
        <dbReference type="Pfam" id="PF16927"/>
    </source>
</evidence>
<dbReference type="EMBL" id="AHNU02000058">
    <property type="protein sequence ID" value="EMN89422.1"/>
    <property type="molecule type" value="Genomic_DNA"/>
</dbReference>
<organism evidence="3 4">
    <name type="scientific">Leptospira weilii str. UI 13098</name>
    <dbReference type="NCBI Taxonomy" id="1088542"/>
    <lineage>
        <taxon>Bacteria</taxon>
        <taxon>Pseudomonadati</taxon>
        <taxon>Spirochaetota</taxon>
        <taxon>Spirochaetia</taxon>
        <taxon>Leptospirales</taxon>
        <taxon>Leptospiraceae</taxon>
        <taxon>Leptospira</taxon>
    </lineage>
</organism>
<evidence type="ECO:0000313" key="3">
    <source>
        <dbReference type="EMBL" id="EMN89422.1"/>
    </source>
</evidence>
<reference evidence="3 4" key="1">
    <citation type="submission" date="2013-01" db="EMBL/GenBank/DDBJ databases">
        <authorList>
            <person name="Harkins D.M."/>
            <person name="Durkin A.S."/>
            <person name="Brinkac L.M."/>
            <person name="Haft D.H."/>
            <person name="Selengut J.D."/>
            <person name="Sanka R."/>
            <person name="DePew J."/>
            <person name="Purushe J."/>
            <person name="Chanthongthip A."/>
            <person name="Lattana O."/>
            <person name="Phetsouvanh R."/>
            <person name="Newton P.N."/>
            <person name="Vinetz J.M."/>
            <person name="Sutton G.G."/>
            <person name="Nierman W.C."/>
            <person name="Fouts D.E."/>
        </authorList>
    </citation>
    <scope>NUCLEOTIDE SEQUENCE [LARGE SCALE GENOMIC DNA]</scope>
    <source>
        <strain evidence="3 4">UI 13098</strain>
    </source>
</reference>
<dbReference type="AlphaFoldDB" id="M6QKK4"/>
<feature type="transmembrane region" description="Helical" evidence="1">
    <location>
        <begin position="211"/>
        <end position="228"/>
    </location>
</feature>
<evidence type="ECO:0000256" key="1">
    <source>
        <dbReference type="SAM" id="Phobius"/>
    </source>
</evidence>
<dbReference type="InterPro" id="IPR031621">
    <property type="entry name" value="HisKA_7TM"/>
</dbReference>
<gene>
    <name evidence="3" type="ORF">LEP1GSC108_4384</name>
</gene>
<keyword evidence="4" id="KW-1185">Reference proteome</keyword>
<feature type="transmembrane region" description="Helical" evidence="1">
    <location>
        <begin position="176"/>
        <end position="199"/>
    </location>
</feature>
<dbReference type="Proteomes" id="UP000012118">
    <property type="component" value="Unassembled WGS sequence"/>
</dbReference>
<evidence type="ECO:0000313" key="4">
    <source>
        <dbReference type="Proteomes" id="UP000012118"/>
    </source>
</evidence>
<accession>M6QKK4</accession>
<dbReference type="Pfam" id="PF16927">
    <property type="entry name" value="HisKA_7TM"/>
    <property type="match status" value="1"/>
</dbReference>
<keyword evidence="1" id="KW-1133">Transmembrane helix</keyword>
<feature type="transmembrane region" description="Helical" evidence="1">
    <location>
        <begin position="143"/>
        <end position="164"/>
    </location>
</feature>
<keyword evidence="1" id="KW-0472">Membrane</keyword>
<protein>
    <submittedName>
        <fullName evidence="3">Putative membrane protein</fullName>
    </submittedName>
</protein>
<feature type="domain" description="Histidine kinase N-terminal 7TM region" evidence="2">
    <location>
        <begin position="23"/>
        <end position="233"/>
    </location>
</feature>
<keyword evidence="1" id="KW-0812">Transmembrane</keyword>
<feature type="transmembrane region" description="Helical" evidence="1">
    <location>
        <begin position="18"/>
        <end position="37"/>
    </location>
</feature>
<dbReference type="NCBIfam" id="NF047679">
    <property type="entry name" value="LIC10906_fam"/>
    <property type="match status" value="1"/>
</dbReference>
<sequence>MRQNIYNNGNLEMISVNIYNLTIGIFLIFLGFYILVIPPGKRVQKYFFGLCVLLTLWVFALGFRYLLSIEIREIVLNWILIPVLFIPTFLDIIVNSIFKSKYSFSKIRIALNVIFLPYLLYVAFIGEAVKILDPLLFSYRPTLNYHLIISYSTFYVSLSCISIIRSMIKDKGDERVRAFLLLSGVVIALFTTILCVYIFPLLGLFYSNKLAFGFLPFSIIWAIAILHYDAFEIREHIIEEELSLPFLNRISSLPILKLFQILDPEEYCSRIILSKTNVVLKITSINSDLLNRENSKSLNNKDRAEVLARIFFQRIR</sequence>
<feature type="transmembrane region" description="Helical" evidence="1">
    <location>
        <begin position="110"/>
        <end position="131"/>
    </location>
</feature>
<proteinExistence type="predicted"/>